<evidence type="ECO:0000256" key="2">
    <source>
        <dbReference type="ARBA" id="ARBA00022679"/>
    </source>
</evidence>
<accession>A0A3D8RHI7</accession>
<gene>
    <name evidence="5" type="ORF">BP6252_07323</name>
</gene>
<keyword evidence="3" id="KW-0325">Glycoprotein</keyword>
<proteinExistence type="predicted"/>
<comment type="caution">
    <text evidence="5">The sequence shown here is derived from an EMBL/GenBank/DDBJ whole genome shotgun (WGS) entry which is preliminary data.</text>
</comment>
<dbReference type="Proteomes" id="UP000256645">
    <property type="component" value="Unassembled WGS sequence"/>
</dbReference>
<sequence length="531" mass="60196">MLALARPPKLWLFTFIVLGSFYVIHYGNQSFDLSFGNVGRLPPFNSPTSNSKPPSTTSGKYQAYPSDDASLEIASTSVTATSFPSDYLPSQSDDSECEALYSSRYLEYIASHHVPYCESGSHSKMECFRTHRNESLCIAMGVSINPQATEPESKIGMQCQLRNFTLEAKSSSKAAAQLHDVLNVEDMPIGFFETGVKEQLKLWEISKRNVKTAKYTEGCTSAKNDGTWTLLVKRENHGNLFHKLMELWQAMITLDALQMAIDPSTQKPYLLPSEVPQIQVVFVQEQETGLVDELDEWWNMVTGQKPLLQRDLAPTCLGKVILPLEGSTSPFWWAHWEEKDCHDRFLLDAFLRRVYRHLNITATKHGNETDKTIVTVIDRRDRRRIRDLEALVEKSRSRWPAATFQIIDFASISLREQIDLVRNTDVLVGMTGAGLTHVLWLPEESSLAEIQAPNKRMPEAQPSTEFRNLAKMRGLHYLMAHPERREGANPWDWQTGEWVDVKDDVFQALVDAAINAQLHRGLSRGEVVPII</sequence>
<protein>
    <recommendedName>
        <fullName evidence="4">Glycosyltransferase 61 catalytic domain-containing protein</fullName>
    </recommendedName>
</protein>
<name>A0A3D8RHI7_9HELO</name>
<dbReference type="GO" id="GO:0016757">
    <property type="term" value="F:glycosyltransferase activity"/>
    <property type="evidence" value="ECO:0007669"/>
    <property type="project" value="UniProtKB-KW"/>
</dbReference>
<keyword evidence="2" id="KW-0808">Transferase</keyword>
<dbReference type="InterPro" id="IPR007657">
    <property type="entry name" value="Glycosyltransferase_61"/>
</dbReference>
<feature type="domain" description="Glycosyltransferase 61 catalytic" evidence="4">
    <location>
        <begin position="340"/>
        <end position="446"/>
    </location>
</feature>
<dbReference type="STRING" id="1849047.A0A3D8RHI7"/>
<dbReference type="OrthoDB" id="529273at2759"/>
<evidence type="ECO:0000313" key="6">
    <source>
        <dbReference type="Proteomes" id="UP000256645"/>
    </source>
</evidence>
<keyword evidence="1" id="KW-0328">Glycosyltransferase</keyword>
<evidence type="ECO:0000256" key="3">
    <source>
        <dbReference type="ARBA" id="ARBA00023180"/>
    </source>
</evidence>
<dbReference type="InterPro" id="IPR049625">
    <property type="entry name" value="Glyco_transf_61_cat"/>
</dbReference>
<organism evidence="5 6">
    <name type="scientific">Coleophoma cylindrospora</name>
    <dbReference type="NCBI Taxonomy" id="1849047"/>
    <lineage>
        <taxon>Eukaryota</taxon>
        <taxon>Fungi</taxon>
        <taxon>Dikarya</taxon>
        <taxon>Ascomycota</taxon>
        <taxon>Pezizomycotina</taxon>
        <taxon>Leotiomycetes</taxon>
        <taxon>Helotiales</taxon>
        <taxon>Dermateaceae</taxon>
        <taxon>Coleophoma</taxon>
    </lineage>
</organism>
<dbReference type="PANTHER" id="PTHR20961">
    <property type="entry name" value="GLYCOSYLTRANSFERASE"/>
    <property type="match status" value="1"/>
</dbReference>
<evidence type="ECO:0000259" key="4">
    <source>
        <dbReference type="Pfam" id="PF04577"/>
    </source>
</evidence>
<reference evidence="5 6" key="1">
    <citation type="journal article" date="2018" name="IMA Fungus">
        <title>IMA Genome-F 9: Draft genome sequence of Annulohypoxylon stygium, Aspergillus mulundensis, Berkeleyomyces basicola (syn. Thielaviopsis basicola), Ceratocystis smalleyi, two Cercospora beticola strains, Coleophoma cylindrospora, Fusarium fracticaudum, Phialophora cf. hyalina, and Morchella septimelata.</title>
        <authorList>
            <person name="Wingfield B.D."/>
            <person name="Bills G.F."/>
            <person name="Dong Y."/>
            <person name="Huang W."/>
            <person name="Nel W.J."/>
            <person name="Swalarsk-Parry B.S."/>
            <person name="Vaghefi N."/>
            <person name="Wilken P.M."/>
            <person name="An Z."/>
            <person name="de Beer Z.W."/>
            <person name="De Vos L."/>
            <person name="Chen L."/>
            <person name="Duong T.A."/>
            <person name="Gao Y."/>
            <person name="Hammerbacher A."/>
            <person name="Kikkert J.R."/>
            <person name="Li Y."/>
            <person name="Li H."/>
            <person name="Li K."/>
            <person name="Li Q."/>
            <person name="Liu X."/>
            <person name="Ma X."/>
            <person name="Naidoo K."/>
            <person name="Pethybridge S.J."/>
            <person name="Sun J."/>
            <person name="Steenkamp E.T."/>
            <person name="van der Nest M.A."/>
            <person name="van Wyk S."/>
            <person name="Wingfield M.J."/>
            <person name="Xiong C."/>
            <person name="Yue Q."/>
            <person name="Zhang X."/>
        </authorList>
    </citation>
    <scope>NUCLEOTIDE SEQUENCE [LARGE SCALE GENOMIC DNA]</scope>
    <source>
        <strain evidence="5 6">BP6252</strain>
    </source>
</reference>
<evidence type="ECO:0000313" key="5">
    <source>
        <dbReference type="EMBL" id="RDW73416.1"/>
    </source>
</evidence>
<dbReference type="EMBL" id="PDLM01000007">
    <property type="protein sequence ID" value="RDW73416.1"/>
    <property type="molecule type" value="Genomic_DNA"/>
</dbReference>
<dbReference type="AlphaFoldDB" id="A0A3D8RHI7"/>
<keyword evidence="6" id="KW-1185">Reference proteome</keyword>
<dbReference type="Pfam" id="PF04577">
    <property type="entry name" value="Glyco_transf_61"/>
    <property type="match status" value="1"/>
</dbReference>
<evidence type="ECO:0000256" key="1">
    <source>
        <dbReference type="ARBA" id="ARBA00022676"/>
    </source>
</evidence>